<evidence type="ECO:0000256" key="3">
    <source>
        <dbReference type="PIRSR" id="PIRSR627620-3"/>
    </source>
</evidence>
<feature type="active site" description="For pre-crRNA processing" evidence="1">
    <location>
        <position position="786"/>
    </location>
</feature>
<evidence type="ECO:0000313" key="10">
    <source>
        <dbReference type="Proteomes" id="UP000483362"/>
    </source>
</evidence>
<feature type="domain" description="Cas12a nuclease" evidence="5">
    <location>
        <begin position="1032"/>
        <end position="1198"/>
    </location>
</feature>
<dbReference type="InterPro" id="IPR040787">
    <property type="entry name" value="Cas12a_REC1"/>
</dbReference>
<keyword evidence="10" id="KW-1185">Reference proteome</keyword>
<dbReference type="InterPro" id="IPR040852">
    <property type="entry name" value="RuvC_1"/>
</dbReference>
<dbReference type="Pfam" id="PF18516">
    <property type="entry name" value="RuvC_1"/>
    <property type="match status" value="1"/>
</dbReference>
<feature type="active site" description="For pre-crRNA processing" evidence="1">
    <location>
        <position position="812"/>
    </location>
</feature>
<dbReference type="Proteomes" id="UP000483362">
    <property type="component" value="Unassembled WGS sequence"/>
</dbReference>
<feature type="site" description="Binds DNA in crRNA-target DNA heteroduplex" evidence="3">
    <location>
        <position position="541"/>
    </location>
</feature>
<dbReference type="AlphaFoldDB" id="A0A6L5XAH8"/>
<feature type="active site" description="For DNase activity of RuvC domain" evidence="1">
    <location>
        <position position="860"/>
    </location>
</feature>
<feature type="site" description="Binds crRNA alone and in crRNA-target DNA heteroduplex" evidence="3">
    <location>
        <position position="15"/>
    </location>
</feature>
<name>A0A6L5XAH8_9BACT</name>
<evidence type="ECO:0000256" key="1">
    <source>
        <dbReference type="PIRSR" id="PIRSR627620-1"/>
    </source>
</evidence>
<feature type="site" description="Binds Target strand DNA; via amide nitrogen" evidence="3">
    <location>
        <position position="768"/>
    </location>
</feature>
<protein>
    <submittedName>
        <fullName evidence="9">Type V CRISPR-associated protein Cpf1</fullName>
    </submittedName>
</protein>
<feature type="site" description="Binds DNA protospacer adjacent motif (PAM)" evidence="3">
    <location>
        <position position="565"/>
    </location>
</feature>
<dbReference type="InterPro" id="IPR053993">
    <property type="entry name" value="Cas12a_PI"/>
</dbReference>
<dbReference type="Pfam" id="PF21918">
    <property type="entry name" value="cas_Cpf1_2nd"/>
    <property type="match status" value="1"/>
</dbReference>
<comment type="caution">
    <text evidence="9">The sequence shown here is derived from an EMBL/GenBank/DDBJ whole genome shotgun (WGS) entry which is preliminary data.</text>
</comment>
<feature type="active site" description="For pre-crRNA processing" evidence="1">
    <location>
        <position position="795"/>
    </location>
</feature>
<feature type="region of interest" description="Binds crRNA in crRNA-target DNA heteroduplex" evidence="2">
    <location>
        <begin position="289"/>
        <end position="292"/>
    </location>
</feature>
<evidence type="ECO:0000259" key="6">
    <source>
        <dbReference type="Pfam" id="PF18516"/>
    </source>
</evidence>
<accession>A0A6L5XAH8</accession>
<dbReference type="Pfam" id="PF18510">
    <property type="entry name" value="NUC"/>
    <property type="match status" value="1"/>
</dbReference>
<feature type="region of interest" description="Binds crRNA alone and in crRNA-target DNA heteroduplex" evidence="2">
    <location>
        <begin position="161"/>
        <end position="165"/>
    </location>
</feature>
<evidence type="ECO:0000259" key="7">
    <source>
        <dbReference type="Pfam" id="PF21918"/>
    </source>
</evidence>
<evidence type="ECO:0000313" key="9">
    <source>
        <dbReference type="EMBL" id="MSS16475.1"/>
    </source>
</evidence>
<reference evidence="9 10" key="1">
    <citation type="submission" date="2019-08" db="EMBL/GenBank/DDBJ databases">
        <title>In-depth cultivation of the pig gut microbiome towards novel bacterial diversity and tailored functional studies.</title>
        <authorList>
            <person name="Wylensek D."/>
            <person name="Hitch T.C.A."/>
            <person name="Clavel T."/>
        </authorList>
    </citation>
    <scope>NUCLEOTIDE SEQUENCE [LARGE SCALE GENOMIC DNA]</scope>
    <source>
        <strain evidence="9 10">Oil-RF-744-WCA-WT-10</strain>
    </source>
</reference>
<proteinExistence type="predicted"/>
<feature type="region of interest" description="Binds crRNA alone and in crRNA-target DNA heteroduplex" evidence="2">
    <location>
        <begin position="46"/>
        <end position="50"/>
    </location>
</feature>
<dbReference type="EMBL" id="VULT01000002">
    <property type="protein sequence ID" value="MSS16475.1"/>
    <property type="molecule type" value="Genomic_DNA"/>
</dbReference>
<evidence type="ECO:0000256" key="2">
    <source>
        <dbReference type="PIRSR" id="PIRSR627620-2"/>
    </source>
</evidence>
<dbReference type="InterPro" id="IPR027620">
    <property type="entry name" value="Cas12a"/>
</dbReference>
<dbReference type="InterPro" id="IPR054116">
    <property type="entry name" value="Cas12a_REC2"/>
</dbReference>
<feature type="region of interest" description="Binds crRNA" evidence="2">
    <location>
        <begin position="543"/>
        <end position="547"/>
    </location>
</feature>
<dbReference type="RefSeq" id="WP_154326953.1">
    <property type="nucleotide sequence ID" value="NZ_CP045696.1"/>
</dbReference>
<evidence type="ECO:0000259" key="4">
    <source>
        <dbReference type="Pfam" id="PF18501"/>
    </source>
</evidence>
<feature type="site" description="Binds crRNA" evidence="3">
    <location>
        <position position="775"/>
    </location>
</feature>
<feature type="domain" description="Cas12a REC2" evidence="7">
    <location>
        <begin position="307"/>
        <end position="539"/>
    </location>
</feature>
<feature type="site" description="Binds PAM" evidence="3">
    <location>
        <position position="622"/>
    </location>
</feature>
<feature type="domain" description="Cas12a RuvC nuclease" evidence="6">
    <location>
        <begin position="834"/>
        <end position="1255"/>
    </location>
</feature>
<dbReference type="SMR" id="A0A6L5XAH8"/>
<dbReference type="NCBIfam" id="TIGR04330">
    <property type="entry name" value="cas_Cpf1"/>
    <property type="match status" value="1"/>
</dbReference>
<feature type="site" description="Binds Target strand DNA" evidence="3">
    <location>
        <position position="618"/>
    </location>
</feature>
<feature type="region of interest" description="Binds crRNA" evidence="2">
    <location>
        <begin position="733"/>
        <end position="736"/>
    </location>
</feature>
<evidence type="ECO:0000259" key="5">
    <source>
        <dbReference type="Pfam" id="PF18510"/>
    </source>
</evidence>
<feature type="domain" description="Cas12a REC1" evidence="4">
    <location>
        <begin position="47"/>
        <end position="291"/>
    </location>
</feature>
<dbReference type="Pfam" id="PF18501">
    <property type="entry name" value="REC1"/>
    <property type="match status" value="1"/>
</dbReference>
<gene>
    <name evidence="9" type="ORF">FYJ29_01615</name>
</gene>
<dbReference type="InterPro" id="IPR040882">
    <property type="entry name" value="Cas12a_NUC"/>
</dbReference>
<organism evidence="9 10">
    <name type="scientific">Sodaliphilus pleomorphus</name>
    <dbReference type="NCBI Taxonomy" id="2606626"/>
    <lineage>
        <taxon>Bacteria</taxon>
        <taxon>Pseudomonadati</taxon>
        <taxon>Bacteroidota</taxon>
        <taxon>Bacteroidia</taxon>
        <taxon>Bacteroidales</taxon>
        <taxon>Muribaculaceae</taxon>
        <taxon>Sodaliphilus</taxon>
    </lineage>
</organism>
<evidence type="ECO:0000259" key="8">
    <source>
        <dbReference type="Pfam" id="PF22222"/>
    </source>
</evidence>
<feature type="domain" description="Cas12a PI" evidence="8">
    <location>
        <begin position="614"/>
        <end position="704"/>
    </location>
</feature>
<dbReference type="Pfam" id="PF22222">
    <property type="entry name" value="Cpf1_PI-like"/>
    <property type="match status" value="1"/>
</dbReference>
<sequence>MKYTDFTGIYPVSKTLRFELIPQGSTVENMKREGILNNDMHRADSYKEMKKLIDEYHKVFIERCLSDFSLKYDDTGKHDSLEEYFFYYEQKRNDKTKKIFEDIQVALRKQISKRFTGDTAFKRLFKKELIKEDLPSFVKNDPVKTELIKEFSDFTTYFQEFHKNRKNMYTSDAKSTAIAYRIINENLPKFIDNINAFHIVAKVPEMQEHFKTIADELRSHLQVGDDIDKMFNLQFFNKVLTQSQLAVYNAVIGGKSEGNKKIQGINEYVNLYNQQHKKARLPMLKLLYKQILSDRVAISWLQDEFDNDQDMLDTIEAFYNKLDSNETGVLGEGKLKQILMGLDGYNLDGVFLRNDLQLSEVSQRLCGGWNIIKDAMISDLKRSVQKKKKETGADFEERVSKLFSAQNSFSIAYINQCLGQAGIRCKIQDYFACLGAKEGENEAETTPDIFDQIAEAYHGAAPILNARPSSHNLAQDIEKVKAIKALLDALKRLQRFVKPLLGRGDEGDKDSFFYGDFMPIWEVLDQLTPLYNKVRNRMTRKPYSQEKIKLNFENSTLLNGWDLNKEHDNTSVILRREGLYYLGIMNKNYNKIFDANNVETIGDCYEKMIYKLLPGPNKMLPKVFFSKSRVQEFSPSKKILEIWESKSFKKGDNFNLDDCHALIDFYKDSIAKHPDWNKFNFKFSDTQSYTNISDFYRDVNQQGYSLSFTKVSVDYVNRMVDEGKLYLFQIYNKDFSPQSKGTPNMHTLYWRMLFDERNLHNVIYKLNGEAEVFYRKASLRCDRPTHPAHQPITCKNENDSKRVCVFDYDIIKNRRYTVDKFMFHVPITINYKCTGSDNINQQVCDYLRSAGDDTHIIGIDRGERNLLYLVIIDQHGTIKEQFSLNEIVNEYKGNTYCTNYHTLLEEKEAGNKKARQDWQTIESIKELKEGYLSQVIHKISMLMQRYHAIVVLEDLNGSFMRSRQKVEKQVYQKFEHMLINKLNYLVNKQYDAAEPGGLLHALQLTSRMDSFKKLGKQSGFLFYIPAWNTSKIDPVTGFVNLFDTRYCNEAKAKEFFEKFDDISYNDERDWFEFSFDYRHFTNKPTGTRTQWTLCTQGTRVRTFRNPEKSNHWDNEEFDLTQAFKDLFNKYGIDIASGLKARIVNGQLTKETSAVKDFYESLLKLLKLTLQMRNSVTGTDIDYLVSPVADKDGIFFDSRTCGSLLPANADANGAFNIARKGLMLLRQIQQSSIDAEKIQLAPIKNEDWLEFAQEKPYL</sequence>
<feature type="active site" description="For DNase activity of RuvC domain" evidence="1">
    <location>
        <position position="1209"/>
    </location>
</feature>
<feature type="active site" description="For DNase activity of RuvC domain" evidence="1">
    <location>
        <position position="953"/>
    </location>
</feature>
<feature type="region of interest" description="Binds DNA in crRNA-target DNA heteroduplex" evidence="2">
    <location>
        <begin position="266"/>
        <end position="270"/>
    </location>
</feature>